<keyword evidence="1" id="KW-1133">Transmembrane helix</keyword>
<evidence type="ECO:0000256" key="1">
    <source>
        <dbReference type="SAM" id="Phobius"/>
    </source>
</evidence>
<dbReference type="EMBL" id="WTYV01000001">
    <property type="protein sequence ID" value="MXO70782.1"/>
    <property type="molecule type" value="Genomic_DNA"/>
</dbReference>
<sequence length="82" mass="8869">MTRAAIRYWLGVFALGFTLGTVRTLWLEPALGPLAAVALELPVMLAASWWWAGRVLARHPVPTRRAALGTGLLAFTLLLAGE</sequence>
<dbReference type="AlphaFoldDB" id="A0A844YUJ8"/>
<keyword evidence="1" id="KW-0812">Transmembrane</keyword>
<keyword evidence="3" id="KW-1185">Reference proteome</keyword>
<evidence type="ECO:0000313" key="3">
    <source>
        <dbReference type="Proteomes" id="UP000466966"/>
    </source>
</evidence>
<dbReference type="OrthoDB" id="7877055at2"/>
<feature type="transmembrane region" description="Helical" evidence="1">
    <location>
        <begin position="7"/>
        <end position="26"/>
    </location>
</feature>
<organism evidence="2 3">
    <name type="scientific">Alteraurantiacibacter buctensis</name>
    <dbReference type="NCBI Taxonomy" id="1503981"/>
    <lineage>
        <taxon>Bacteria</taxon>
        <taxon>Pseudomonadati</taxon>
        <taxon>Pseudomonadota</taxon>
        <taxon>Alphaproteobacteria</taxon>
        <taxon>Sphingomonadales</taxon>
        <taxon>Erythrobacteraceae</taxon>
        <taxon>Alteraurantiacibacter</taxon>
    </lineage>
</organism>
<dbReference type="RefSeq" id="WP_160770654.1">
    <property type="nucleotide sequence ID" value="NZ_WTYV01000001.1"/>
</dbReference>
<evidence type="ECO:0000313" key="2">
    <source>
        <dbReference type="EMBL" id="MXO70782.1"/>
    </source>
</evidence>
<dbReference type="Proteomes" id="UP000466966">
    <property type="component" value="Unassembled WGS sequence"/>
</dbReference>
<proteinExistence type="predicted"/>
<reference evidence="2 3" key="1">
    <citation type="submission" date="2019-12" db="EMBL/GenBank/DDBJ databases">
        <title>Genomic-based taxomic classification of the family Erythrobacteraceae.</title>
        <authorList>
            <person name="Xu L."/>
        </authorList>
    </citation>
    <scope>NUCLEOTIDE SEQUENCE [LARGE SCALE GENOMIC DNA]</scope>
    <source>
        <strain evidence="2 3">M0322</strain>
    </source>
</reference>
<accession>A0A844YUJ8</accession>
<gene>
    <name evidence="2" type="ORF">GRI99_03935</name>
</gene>
<protein>
    <submittedName>
        <fullName evidence="2">Uncharacterized protein</fullName>
    </submittedName>
</protein>
<feature type="transmembrane region" description="Helical" evidence="1">
    <location>
        <begin position="32"/>
        <end position="52"/>
    </location>
</feature>
<comment type="caution">
    <text evidence="2">The sequence shown here is derived from an EMBL/GenBank/DDBJ whole genome shotgun (WGS) entry which is preliminary data.</text>
</comment>
<name>A0A844YUJ8_9SPHN</name>
<keyword evidence="1" id="KW-0472">Membrane</keyword>